<evidence type="ECO:0000256" key="6">
    <source>
        <dbReference type="ARBA" id="ARBA00022884"/>
    </source>
</evidence>
<dbReference type="InterPro" id="IPR012947">
    <property type="entry name" value="tRNA_SAD"/>
</dbReference>
<dbReference type="PANTHER" id="PTHR11777">
    <property type="entry name" value="ALANYL-TRNA SYNTHETASE"/>
    <property type="match status" value="1"/>
</dbReference>
<evidence type="ECO:0000256" key="5">
    <source>
        <dbReference type="ARBA" id="ARBA00022840"/>
    </source>
</evidence>
<gene>
    <name evidence="10" type="ORF">CN958_31985</name>
</gene>
<evidence type="ECO:0000313" key="10">
    <source>
        <dbReference type="EMBL" id="PGM86951.1"/>
    </source>
</evidence>
<dbReference type="GO" id="GO:0000049">
    <property type="term" value="F:tRNA binding"/>
    <property type="evidence" value="ECO:0007669"/>
    <property type="project" value="UniProtKB-KW"/>
</dbReference>
<dbReference type="Gene3D" id="2.40.30.130">
    <property type="match status" value="1"/>
</dbReference>
<name>A0A2B9DIN1_BACCE</name>
<keyword evidence="7" id="KW-0648">Protein biosynthesis</keyword>
<dbReference type="Pfam" id="PF07973">
    <property type="entry name" value="tRNA_SAD"/>
    <property type="match status" value="1"/>
</dbReference>
<organism evidence="10 11">
    <name type="scientific">Bacillus cereus</name>
    <dbReference type="NCBI Taxonomy" id="1396"/>
    <lineage>
        <taxon>Bacteria</taxon>
        <taxon>Bacillati</taxon>
        <taxon>Bacillota</taxon>
        <taxon>Bacilli</taxon>
        <taxon>Bacillales</taxon>
        <taxon>Bacillaceae</taxon>
        <taxon>Bacillus</taxon>
        <taxon>Bacillus cereus group</taxon>
    </lineage>
</organism>
<comment type="similarity">
    <text evidence="1">Belongs to the class-II aminoacyl-tRNA synthetase family.</text>
</comment>
<evidence type="ECO:0000313" key="11">
    <source>
        <dbReference type="Proteomes" id="UP000222054"/>
    </source>
</evidence>
<dbReference type="SUPFAM" id="SSF55186">
    <property type="entry name" value="ThrRS/AlaRS common domain"/>
    <property type="match status" value="1"/>
</dbReference>
<keyword evidence="8" id="KW-0030">Aminoacyl-tRNA synthetase</keyword>
<dbReference type="GO" id="GO:0004813">
    <property type="term" value="F:alanine-tRNA ligase activity"/>
    <property type="evidence" value="ECO:0007669"/>
    <property type="project" value="InterPro"/>
</dbReference>
<dbReference type="Pfam" id="PF01411">
    <property type="entry name" value="tRNA-synt_2c"/>
    <property type="match status" value="1"/>
</dbReference>
<evidence type="ECO:0000256" key="7">
    <source>
        <dbReference type="ARBA" id="ARBA00022917"/>
    </source>
</evidence>
<dbReference type="GO" id="GO:0002161">
    <property type="term" value="F:aminoacyl-tRNA deacylase activity"/>
    <property type="evidence" value="ECO:0007669"/>
    <property type="project" value="TreeGrafter"/>
</dbReference>
<dbReference type="SUPFAM" id="SSF50447">
    <property type="entry name" value="Translation proteins"/>
    <property type="match status" value="1"/>
</dbReference>
<sequence>MVRKLYLQDPYLQECNAIITKIEDNKIFLNQTVFYPEGGGQIGDQGWIEGNEVIDTQKTGGNLFYHSNFPIIKVGSEVAHILKEPVKGLREGMEVKAKINWERRHMLMRMHAAAHLVYYYTFQVFGEMYVKGCHIAEDRARFDFYSPDKRLDREGLDKVEEFANLIVTDNIPIKNIPLHEEPEAINWICGDMHIPCGGTHVRQTGDIGEISVRRNSRGKSLERIYLEIGGRDSFK</sequence>
<feature type="domain" description="Alanyl-transfer RNA synthetases family profile" evidence="9">
    <location>
        <begin position="1"/>
        <end position="235"/>
    </location>
</feature>
<dbReference type="InterPro" id="IPR009000">
    <property type="entry name" value="Transl_B-barrel_sf"/>
</dbReference>
<keyword evidence="6" id="KW-0694">RNA-binding</keyword>
<dbReference type="InterPro" id="IPR018164">
    <property type="entry name" value="Ala-tRNA-synth_IIc_N"/>
</dbReference>
<comment type="caution">
    <text evidence="10">The sequence shown here is derived from an EMBL/GenBank/DDBJ whole genome shotgun (WGS) entry which is preliminary data.</text>
</comment>
<evidence type="ECO:0000256" key="8">
    <source>
        <dbReference type="ARBA" id="ARBA00023146"/>
    </source>
</evidence>
<dbReference type="AlphaFoldDB" id="A0A2B9DIN1"/>
<dbReference type="PANTHER" id="PTHR11777:SF9">
    <property type="entry name" value="ALANINE--TRNA LIGASE, CYTOPLASMIC"/>
    <property type="match status" value="1"/>
</dbReference>
<evidence type="ECO:0000256" key="2">
    <source>
        <dbReference type="ARBA" id="ARBA00022555"/>
    </source>
</evidence>
<evidence type="ECO:0000256" key="1">
    <source>
        <dbReference type="ARBA" id="ARBA00008226"/>
    </source>
</evidence>
<reference evidence="10 11" key="1">
    <citation type="submission" date="2017-09" db="EMBL/GenBank/DDBJ databases">
        <title>Large-scale bioinformatics analysis of Bacillus genomes uncovers conserved roles of natural products in bacterial physiology.</title>
        <authorList>
            <consortium name="Agbiome Team Llc"/>
            <person name="Bleich R.M."/>
            <person name="Grubbs K.J."/>
            <person name="Santa Maria K.C."/>
            <person name="Allen S.E."/>
            <person name="Farag S."/>
            <person name="Shank E.A."/>
            <person name="Bowers A."/>
        </authorList>
    </citation>
    <scope>NUCLEOTIDE SEQUENCE [LARGE SCALE GENOMIC DNA]</scope>
    <source>
        <strain evidence="10 11">AFS053130</strain>
    </source>
</reference>
<dbReference type="GO" id="GO:0005524">
    <property type="term" value="F:ATP binding"/>
    <property type="evidence" value="ECO:0007669"/>
    <property type="project" value="UniProtKB-KW"/>
</dbReference>
<dbReference type="Proteomes" id="UP000222054">
    <property type="component" value="Unassembled WGS sequence"/>
</dbReference>
<keyword evidence="3" id="KW-0436">Ligase</keyword>
<evidence type="ECO:0000259" key="9">
    <source>
        <dbReference type="PROSITE" id="PS50860"/>
    </source>
</evidence>
<dbReference type="InterPro" id="IPR050058">
    <property type="entry name" value="Ala-tRNA_ligase"/>
</dbReference>
<protein>
    <submittedName>
        <fullName evidence="10">Alanyl-tRNA editing protein</fullName>
    </submittedName>
</protein>
<dbReference type="RefSeq" id="WP_098780243.1">
    <property type="nucleotide sequence ID" value="NZ_NUHO01000273.1"/>
</dbReference>
<accession>A0A2B9DIN1</accession>
<dbReference type="InterPro" id="IPR018163">
    <property type="entry name" value="Thr/Ala-tRNA-synth_IIc_edit"/>
</dbReference>
<keyword evidence="5" id="KW-0067">ATP-binding</keyword>
<dbReference type="InterPro" id="IPR018165">
    <property type="entry name" value="Ala-tRNA-synth_IIc_core"/>
</dbReference>
<evidence type="ECO:0000256" key="4">
    <source>
        <dbReference type="ARBA" id="ARBA00022741"/>
    </source>
</evidence>
<dbReference type="GO" id="GO:0006419">
    <property type="term" value="P:alanyl-tRNA aminoacylation"/>
    <property type="evidence" value="ECO:0007669"/>
    <property type="project" value="InterPro"/>
</dbReference>
<dbReference type="EMBL" id="NUHO01000273">
    <property type="protein sequence ID" value="PGM86951.1"/>
    <property type="molecule type" value="Genomic_DNA"/>
</dbReference>
<proteinExistence type="inferred from homology"/>
<evidence type="ECO:0000256" key="3">
    <source>
        <dbReference type="ARBA" id="ARBA00022598"/>
    </source>
</evidence>
<keyword evidence="4" id="KW-0547">Nucleotide-binding</keyword>
<keyword evidence="2" id="KW-0820">tRNA-binding</keyword>
<dbReference type="PROSITE" id="PS50860">
    <property type="entry name" value="AA_TRNA_LIGASE_II_ALA"/>
    <property type="match status" value="1"/>
</dbReference>
<dbReference type="Gene3D" id="3.30.980.10">
    <property type="entry name" value="Threonyl-trna Synthetase, Chain A, domain 2"/>
    <property type="match status" value="1"/>
</dbReference>